<dbReference type="SUPFAM" id="SSF52540">
    <property type="entry name" value="P-loop containing nucleoside triphosphate hydrolases"/>
    <property type="match status" value="1"/>
</dbReference>
<keyword evidence="3" id="KW-0732">Signal</keyword>
<reference evidence="6" key="1">
    <citation type="submission" date="2015-07" db="EMBL/GenBank/DDBJ databases">
        <title>Transcriptome Assembly of Anthurium amnicola.</title>
        <authorList>
            <person name="Suzuki J."/>
        </authorList>
    </citation>
    <scope>NUCLEOTIDE SEQUENCE</scope>
</reference>
<dbReference type="EMBL" id="GDJX01014951">
    <property type="protein sequence ID" value="JAT52985.1"/>
    <property type="molecule type" value="Transcribed_RNA"/>
</dbReference>
<feature type="chain" id="PRO_5008900131" evidence="3">
    <location>
        <begin position="22"/>
        <end position="589"/>
    </location>
</feature>
<feature type="domain" description="NB-ARC" evidence="4">
    <location>
        <begin position="173"/>
        <end position="347"/>
    </location>
</feature>
<dbReference type="Gene3D" id="1.10.8.430">
    <property type="entry name" value="Helical domain of apoptotic protease-activating factors"/>
    <property type="match status" value="1"/>
</dbReference>
<evidence type="ECO:0000256" key="1">
    <source>
        <dbReference type="ARBA" id="ARBA00022737"/>
    </source>
</evidence>
<feature type="signal peptide" evidence="3">
    <location>
        <begin position="1"/>
        <end position="21"/>
    </location>
</feature>
<evidence type="ECO:0000313" key="7">
    <source>
        <dbReference type="EMBL" id="JAT60153.1"/>
    </source>
</evidence>
<dbReference type="AlphaFoldDB" id="A0A1D1YEB6"/>
<feature type="domain" description="Disease resistance protein winged helix" evidence="5">
    <location>
        <begin position="442"/>
        <end position="513"/>
    </location>
</feature>
<keyword evidence="2" id="KW-0611">Plant defense</keyword>
<evidence type="ECO:0000256" key="3">
    <source>
        <dbReference type="SAM" id="SignalP"/>
    </source>
</evidence>
<organism evidence="6">
    <name type="scientific">Anthurium amnicola</name>
    <dbReference type="NCBI Taxonomy" id="1678845"/>
    <lineage>
        <taxon>Eukaryota</taxon>
        <taxon>Viridiplantae</taxon>
        <taxon>Streptophyta</taxon>
        <taxon>Embryophyta</taxon>
        <taxon>Tracheophyta</taxon>
        <taxon>Spermatophyta</taxon>
        <taxon>Magnoliopsida</taxon>
        <taxon>Liliopsida</taxon>
        <taxon>Araceae</taxon>
        <taxon>Pothoideae</taxon>
        <taxon>Potheae</taxon>
        <taxon>Anthurium</taxon>
    </lineage>
</organism>
<dbReference type="InterPro" id="IPR042197">
    <property type="entry name" value="Apaf_helical"/>
</dbReference>
<dbReference type="GO" id="GO:0043531">
    <property type="term" value="F:ADP binding"/>
    <property type="evidence" value="ECO:0007669"/>
    <property type="project" value="InterPro"/>
</dbReference>
<dbReference type="FunFam" id="1.10.10.10:FF:000322">
    <property type="entry name" value="Probable disease resistance protein At1g63360"/>
    <property type="match status" value="1"/>
</dbReference>
<dbReference type="InterPro" id="IPR058922">
    <property type="entry name" value="WHD_DRP"/>
</dbReference>
<evidence type="ECO:0000259" key="4">
    <source>
        <dbReference type="Pfam" id="PF00931"/>
    </source>
</evidence>
<proteinExistence type="predicted"/>
<dbReference type="Pfam" id="PF23559">
    <property type="entry name" value="WHD_DRP"/>
    <property type="match status" value="1"/>
</dbReference>
<dbReference type="InterPro" id="IPR002182">
    <property type="entry name" value="NB-ARC"/>
</dbReference>
<dbReference type="InterPro" id="IPR044974">
    <property type="entry name" value="Disease_R_plants"/>
</dbReference>
<name>A0A1D1YEB6_9ARAE</name>
<dbReference type="GO" id="GO:0009626">
    <property type="term" value="P:plant-type hypersensitive response"/>
    <property type="evidence" value="ECO:0007669"/>
    <property type="project" value="UniProtKB-ARBA"/>
</dbReference>
<dbReference type="Gene3D" id="3.40.50.300">
    <property type="entry name" value="P-loop containing nucleotide triphosphate hydrolases"/>
    <property type="match status" value="1"/>
</dbReference>
<accession>A0A1D1YEB6</accession>
<sequence length="589" mass="65928">MDPITCILTFFWNALSPSAEAAVRDAGDGGLSFLRSWLGNLLCFRKNMVALGKGMAELSSMRSRLENDLSRRELLGTERRTASVVHWLVTEEKLRFDIRQFESTGSAQGGWIPQCCGCGCLCSSCELGDLLRQIEYLKSRRRELGEELVCPVEPPAVGKPRSTSVDRATFASRVEQIMDYLKNEPAGSNIVGIYGMCGVGKTELLTAVHSQLCRWSKEDAPRLPFQKVIHVDLKKRGQLGEPDSLITDQEEIKLAIQTEIRNRLGLSQEVDLSLAIRDKRCLLLIDHVGDALDWTKIGIPEPNPGLKVVFATVSKSVCDAMKAWKSVKVEYLDKDASWELFCGLMTKTKAETWNECSPQVKKCARRVVSKCGGVPGAIIAVARGLMSDITARDAWDRIEQKLRHSPHEVRGMLDLFTTLKRSFDRLQRTPLNMADCLLYCSLFPESGGINKEQLINYWIGEGFLDEMDGASKIDRVRIRGSDVIGELQQACLLETGVGNQREVKLHNVVRHMALWLTHDDANKFLTSTRLDLSDVSTSVSWKKAMRISLMDSDNKELPHGMSEGCPQLRTLLLNNHAVDSYGDTRSWYS</sequence>
<dbReference type="EMBL" id="GDJX01007783">
    <property type="protein sequence ID" value="JAT60153.1"/>
    <property type="molecule type" value="Transcribed_RNA"/>
</dbReference>
<dbReference type="Pfam" id="PF00931">
    <property type="entry name" value="NB-ARC"/>
    <property type="match status" value="1"/>
</dbReference>
<dbReference type="GO" id="GO:0002758">
    <property type="term" value="P:innate immune response-activating signaling pathway"/>
    <property type="evidence" value="ECO:0007669"/>
    <property type="project" value="UniProtKB-ARBA"/>
</dbReference>
<dbReference type="GO" id="GO:0042742">
    <property type="term" value="P:defense response to bacterium"/>
    <property type="evidence" value="ECO:0007669"/>
    <property type="project" value="UniProtKB-ARBA"/>
</dbReference>
<dbReference type="PANTHER" id="PTHR23155">
    <property type="entry name" value="DISEASE RESISTANCE PROTEIN RP"/>
    <property type="match status" value="1"/>
</dbReference>
<dbReference type="PRINTS" id="PR00364">
    <property type="entry name" value="DISEASERSIST"/>
</dbReference>
<dbReference type="InterPro" id="IPR036388">
    <property type="entry name" value="WH-like_DNA-bd_sf"/>
</dbReference>
<keyword evidence="1" id="KW-0677">Repeat</keyword>
<dbReference type="PANTHER" id="PTHR23155:SF1044">
    <property type="entry name" value="DISEASE RESISTANCE PROTEIN RPS2"/>
    <property type="match status" value="1"/>
</dbReference>
<gene>
    <name evidence="6" type="primary">RPS2_53</name>
    <name evidence="7" type="synonym">RPS2_35</name>
    <name evidence="6" type="ORF">g.80637</name>
    <name evidence="7" type="ORF">g.80641</name>
</gene>
<dbReference type="InterPro" id="IPR027417">
    <property type="entry name" value="P-loop_NTPase"/>
</dbReference>
<evidence type="ECO:0000313" key="6">
    <source>
        <dbReference type="EMBL" id="JAT52985.1"/>
    </source>
</evidence>
<evidence type="ECO:0000259" key="5">
    <source>
        <dbReference type="Pfam" id="PF23559"/>
    </source>
</evidence>
<dbReference type="Gene3D" id="1.10.10.10">
    <property type="entry name" value="Winged helix-like DNA-binding domain superfamily/Winged helix DNA-binding domain"/>
    <property type="match status" value="1"/>
</dbReference>
<evidence type="ECO:0000256" key="2">
    <source>
        <dbReference type="ARBA" id="ARBA00022821"/>
    </source>
</evidence>
<protein>
    <submittedName>
        <fullName evidence="6">Disease resistance protein RPS2</fullName>
    </submittedName>
</protein>